<accession>A0A6S7JRZ8</accession>
<dbReference type="EMBL" id="CACRXK020018032">
    <property type="protein sequence ID" value="CAB4031990.1"/>
    <property type="molecule type" value="Genomic_DNA"/>
</dbReference>
<reference evidence="3" key="1">
    <citation type="submission" date="2020-04" db="EMBL/GenBank/DDBJ databases">
        <authorList>
            <person name="Alioto T."/>
            <person name="Alioto T."/>
            <person name="Gomez Garrido J."/>
        </authorList>
    </citation>
    <scope>NUCLEOTIDE SEQUENCE</scope>
    <source>
        <strain evidence="3">A484AB</strain>
    </source>
</reference>
<protein>
    <submittedName>
        <fullName evidence="3">Uncharacterized protein</fullName>
    </submittedName>
</protein>
<evidence type="ECO:0000256" key="1">
    <source>
        <dbReference type="SAM" id="MobiDB-lite"/>
    </source>
</evidence>
<gene>
    <name evidence="3" type="ORF">PACLA_8A025635</name>
</gene>
<evidence type="ECO:0000313" key="4">
    <source>
        <dbReference type="Proteomes" id="UP001152795"/>
    </source>
</evidence>
<organism evidence="3 4">
    <name type="scientific">Paramuricea clavata</name>
    <name type="common">Red gorgonian</name>
    <name type="synonym">Violescent sea-whip</name>
    <dbReference type="NCBI Taxonomy" id="317549"/>
    <lineage>
        <taxon>Eukaryota</taxon>
        <taxon>Metazoa</taxon>
        <taxon>Cnidaria</taxon>
        <taxon>Anthozoa</taxon>
        <taxon>Octocorallia</taxon>
        <taxon>Malacalcyonacea</taxon>
        <taxon>Plexauridae</taxon>
        <taxon>Paramuricea</taxon>
    </lineage>
</organism>
<evidence type="ECO:0000256" key="2">
    <source>
        <dbReference type="SAM" id="SignalP"/>
    </source>
</evidence>
<dbReference type="Proteomes" id="UP001152795">
    <property type="component" value="Unassembled WGS sequence"/>
</dbReference>
<feature type="chain" id="PRO_5043333029" evidence="2">
    <location>
        <begin position="25"/>
        <end position="200"/>
    </location>
</feature>
<name>A0A6S7JRZ8_PARCT</name>
<keyword evidence="2" id="KW-0732">Signal</keyword>
<proteinExistence type="predicted"/>
<evidence type="ECO:0000313" key="3">
    <source>
        <dbReference type="EMBL" id="CAB4031990.1"/>
    </source>
</evidence>
<feature type="signal peptide" evidence="2">
    <location>
        <begin position="1"/>
        <end position="24"/>
    </location>
</feature>
<keyword evidence="4" id="KW-1185">Reference proteome</keyword>
<sequence>MSFEFSRIDICILLFAAIAVSTQGIPTQGMNIKPVPKRQACSIRNCEKVFNKHGDMVTTFNTKNLTKNYFLAKMTAVCDNKTVDICTVQFWKSNNDGICKLVVSATSGRASVTVNNGAKYESCSKILFEFYRSVHCVQSDNDHKEMVEAVGRGHSSPNPTNASSTSEGKRTKDQLPPARSAAPKNTLCTILMLALVFVLF</sequence>
<comment type="caution">
    <text evidence="3">The sequence shown here is derived from an EMBL/GenBank/DDBJ whole genome shotgun (WGS) entry which is preliminary data.</text>
</comment>
<dbReference type="AlphaFoldDB" id="A0A6S7JRZ8"/>
<feature type="region of interest" description="Disordered" evidence="1">
    <location>
        <begin position="150"/>
        <end position="181"/>
    </location>
</feature>
<feature type="compositionally biased region" description="Low complexity" evidence="1">
    <location>
        <begin position="155"/>
        <end position="166"/>
    </location>
</feature>